<feature type="compositionally biased region" description="Basic and acidic residues" evidence="1">
    <location>
        <begin position="614"/>
        <end position="623"/>
    </location>
</feature>
<proteinExistence type="predicted"/>
<dbReference type="EMBL" id="CP034457">
    <property type="protein sequence ID" value="QBM87410.1"/>
    <property type="molecule type" value="Genomic_DNA"/>
</dbReference>
<feature type="region of interest" description="Disordered" evidence="1">
    <location>
        <begin position="604"/>
        <end position="623"/>
    </location>
</feature>
<evidence type="ECO:0000313" key="2">
    <source>
        <dbReference type="EMBL" id="QBM87410.1"/>
    </source>
</evidence>
<protein>
    <submittedName>
        <fullName evidence="2">Uncharacterized protein</fullName>
    </submittedName>
</protein>
<keyword evidence="3" id="KW-1185">Reference proteome</keyword>
<reference evidence="3" key="1">
    <citation type="submission" date="2019-03" db="EMBL/GenBank/DDBJ databases">
        <title>Snf2 controls pulcherriminic acid biosynthesis and connects pigmentation and antifungal activity of the yeast Metschnikowia pulcherrima.</title>
        <authorList>
            <person name="Gore-Lloyd D."/>
            <person name="Sumann I."/>
            <person name="Brachmann A.O."/>
            <person name="Schneeberger K."/>
            <person name="Ortiz-Merino R.A."/>
            <person name="Moreno-Beltran M."/>
            <person name="Schlaefli M."/>
            <person name="Kirner P."/>
            <person name="Santos Kron A."/>
            <person name="Wolfe K.H."/>
            <person name="Piel J."/>
            <person name="Ahrens C.H."/>
            <person name="Henk D."/>
            <person name="Freimoser F.M."/>
        </authorList>
    </citation>
    <scope>NUCLEOTIDE SEQUENCE [LARGE SCALE GENOMIC DNA]</scope>
    <source>
        <strain evidence="3">APC 1.2</strain>
    </source>
</reference>
<dbReference type="AlphaFoldDB" id="A0A4P6XJP3"/>
<evidence type="ECO:0000256" key="1">
    <source>
        <dbReference type="SAM" id="MobiDB-lite"/>
    </source>
</evidence>
<name>A0A4P6XJP3_9ASCO</name>
<accession>A0A4P6XJP3</accession>
<evidence type="ECO:0000313" key="3">
    <source>
        <dbReference type="Proteomes" id="UP000292447"/>
    </source>
</evidence>
<dbReference type="Proteomes" id="UP000292447">
    <property type="component" value="Chromosome II"/>
</dbReference>
<organism evidence="2 3">
    <name type="scientific">Metschnikowia aff. pulcherrima</name>
    <dbReference type="NCBI Taxonomy" id="2163413"/>
    <lineage>
        <taxon>Eukaryota</taxon>
        <taxon>Fungi</taxon>
        <taxon>Dikarya</taxon>
        <taxon>Ascomycota</taxon>
        <taxon>Saccharomycotina</taxon>
        <taxon>Pichiomycetes</taxon>
        <taxon>Metschnikowiaceae</taxon>
        <taxon>Metschnikowia</taxon>
    </lineage>
</organism>
<sequence>MEFTKTNIDLSHDFEQQLKRLSSLAGLTNIDTKWIQDARVTSLELLRILPLHNPGTNQLLLETFAQFVKMCPDDKTLQSNFAHVTFLYLFDTHLYVHLRQALASNDPAEVNSGAFALPQWWPEFEVDLESSTFASPFDFKHDLGRFVAEYATQVHSIIQLAVEIWNQISVLINNTLPPWNCFAALINIFLRSKAHRDLATLILCHDDKVVNVLHRQSVLAPSASNQRYAKFLLELLLIRPAVFGLLSACHKYPGATRLIQLYSPQQQIAFEVATNSPFRFVFDLLNHASGTSCYKNAVIVTGISVCSYKLGWMSSRSSLNEIYNEFNNTSSVSSLLAALTQFGCIIAQCLMENHGDRSCSSMYFRSQNVFALSALPPLAKPNYFFCEQKSAPANETLATLMKLDEFDELHRSLMHILRFITVIIDSELSQLLGLMPNEALAQKVYICKVRPIYLLILLALKCNEKVSEPSLTAQKSSDLVLEIGEKLLSIPDQALAWTTLFNSATEGSYNDLSAQRIWLEYIRSMCSRHKREDVKDFINEKCSRFSAIFSPDSARVTSAGPHASTKHTGHGVIAKSEYMFLYQGGGRNRGDLDEMAQSKMANHYVSGGRQQSVHVDKYSRDRM</sequence>
<gene>
    <name evidence="2" type="ORF">METSCH_B06120</name>
</gene>